<gene>
    <name evidence="2" type="ORF">HMPREF1120_05082</name>
</gene>
<reference evidence="2" key="1">
    <citation type="submission" date="2011-07" db="EMBL/GenBank/DDBJ databases">
        <title>The Genome Sequence of Exophiala (Wangiella) dermatitidis NIH/UT8656.</title>
        <authorList>
            <consortium name="The Broad Institute Genome Sequencing Platform"/>
            <person name="Cuomo C."/>
            <person name="Wang Z."/>
            <person name="Hunicke-Smith S."/>
            <person name="Szanislo P.J."/>
            <person name="Earl A."/>
            <person name="Young S.K."/>
            <person name="Zeng Q."/>
            <person name="Gargeya S."/>
            <person name="Fitzgerald M."/>
            <person name="Haas B."/>
            <person name="Abouelleil A."/>
            <person name="Alvarado L."/>
            <person name="Arachchi H.M."/>
            <person name="Berlin A."/>
            <person name="Brown A."/>
            <person name="Chapman S.B."/>
            <person name="Chen Z."/>
            <person name="Dunbar C."/>
            <person name="Freedman E."/>
            <person name="Gearin G."/>
            <person name="Gellesch M."/>
            <person name="Goldberg J."/>
            <person name="Griggs A."/>
            <person name="Gujja S."/>
            <person name="Heiman D."/>
            <person name="Howarth C."/>
            <person name="Larson L."/>
            <person name="Lui A."/>
            <person name="MacDonald P.J.P."/>
            <person name="Montmayeur A."/>
            <person name="Murphy C."/>
            <person name="Neiman D."/>
            <person name="Pearson M."/>
            <person name="Priest M."/>
            <person name="Roberts A."/>
            <person name="Saif S."/>
            <person name="Shea T."/>
            <person name="Shenoy N."/>
            <person name="Sisk P."/>
            <person name="Stolte C."/>
            <person name="Sykes S."/>
            <person name="Wortman J."/>
            <person name="Nusbaum C."/>
            <person name="Birren B."/>
        </authorList>
    </citation>
    <scope>NUCLEOTIDE SEQUENCE</scope>
    <source>
        <strain evidence="2">NIH/UT8656</strain>
    </source>
</reference>
<dbReference type="GeneID" id="20309721"/>
<protein>
    <submittedName>
        <fullName evidence="2">Uncharacterized protein</fullName>
    </submittedName>
</protein>
<proteinExistence type="predicted"/>
<evidence type="ECO:0000256" key="1">
    <source>
        <dbReference type="SAM" id="MobiDB-lite"/>
    </source>
</evidence>
<evidence type="ECO:0000313" key="3">
    <source>
        <dbReference type="Proteomes" id="UP000007304"/>
    </source>
</evidence>
<organism evidence="2 3">
    <name type="scientific">Exophiala dermatitidis (strain ATCC 34100 / CBS 525.76 / NIH/UT8656)</name>
    <name type="common">Black yeast</name>
    <name type="synonym">Wangiella dermatitidis</name>
    <dbReference type="NCBI Taxonomy" id="858893"/>
    <lineage>
        <taxon>Eukaryota</taxon>
        <taxon>Fungi</taxon>
        <taxon>Dikarya</taxon>
        <taxon>Ascomycota</taxon>
        <taxon>Pezizomycotina</taxon>
        <taxon>Eurotiomycetes</taxon>
        <taxon>Chaetothyriomycetidae</taxon>
        <taxon>Chaetothyriales</taxon>
        <taxon>Herpotrichiellaceae</taxon>
        <taxon>Exophiala</taxon>
    </lineage>
</organism>
<dbReference type="RefSeq" id="XP_009157491.1">
    <property type="nucleotide sequence ID" value="XM_009159243.1"/>
</dbReference>
<name>H6BZG6_EXODN</name>
<keyword evidence="3" id="KW-1185">Reference proteome</keyword>
<dbReference type="RefSeq" id="XP_009157490.1">
    <property type="nucleotide sequence ID" value="XM_009159242.1"/>
</dbReference>
<dbReference type="Proteomes" id="UP000007304">
    <property type="component" value="Unassembled WGS sequence"/>
</dbReference>
<evidence type="ECO:0000313" key="2">
    <source>
        <dbReference type="EMBL" id="EHY57030.1"/>
    </source>
</evidence>
<dbReference type="HOGENOM" id="CLU_1740534_0_0_1"/>
<sequence length="150" mass="17455">MTGCRVRYRPRETGSQRHHHHRMPIYRQLHILDSTRYSCRPSADRRPACLFDSVILRPAPLKCCCAKESHSSALEEGRRSQCLATDSCLSRFPGPVLRICRHQMPHQRYFIGKTSSRPSICLHFLSTRCRLPMQWRGCQGPSFHARTWHG</sequence>
<dbReference type="EMBL" id="JH226133">
    <property type="protein sequence ID" value="EHY57029.1"/>
    <property type="molecule type" value="Genomic_DNA"/>
</dbReference>
<dbReference type="VEuPathDB" id="FungiDB:HMPREF1120_05082"/>
<feature type="region of interest" description="Disordered" evidence="1">
    <location>
        <begin position="1"/>
        <end position="20"/>
    </location>
</feature>
<dbReference type="EMBL" id="JH226133">
    <property type="protein sequence ID" value="EHY57030.1"/>
    <property type="molecule type" value="Genomic_DNA"/>
</dbReference>
<dbReference type="AlphaFoldDB" id="H6BZG6"/>
<accession>H6BZG6</accession>